<organism evidence="6 7">
    <name type="scientific">Thalassomonas viridans</name>
    <dbReference type="NCBI Taxonomy" id="137584"/>
    <lineage>
        <taxon>Bacteria</taxon>
        <taxon>Pseudomonadati</taxon>
        <taxon>Pseudomonadota</taxon>
        <taxon>Gammaproteobacteria</taxon>
        <taxon>Alteromonadales</taxon>
        <taxon>Colwelliaceae</taxon>
        <taxon>Thalassomonas</taxon>
    </lineage>
</organism>
<dbReference type="PROSITE" id="PS51635">
    <property type="entry name" value="PNPLA"/>
    <property type="match status" value="1"/>
</dbReference>
<evidence type="ECO:0000256" key="3">
    <source>
        <dbReference type="ARBA" id="ARBA00023098"/>
    </source>
</evidence>
<evidence type="ECO:0000313" key="7">
    <source>
        <dbReference type="Proteomes" id="UP000032352"/>
    </source>
</evidence>
<reference evidence="6 7" key="1">
    <citation type="journal article" date="2015" name="Genome Announc.">
        <title>Draft Genome Sequences of Marine Isolates of Thalassomonas viridans and Thalassomonas actiniarum.</title>
        <authorList>
            <person name="Olonade I."/>
            <person name="van Zyl L.J."/>
            <person name="Trindade M."/>
        </authorList>
    </citation>
    <scope>NUCLEOTIDE SEQUENCE [LARGE SCALE GENOMIC DNA]</scope>
    <source>
        <strain evidence="6 7">XOM25</strain>
    </source>
</reference>
<evidence type="ECO:0000256" key="4">
    <source>
        <dbReference type="PROSITE-ProRule" id="PRU01161"/>
    </source>
</evidence>
<keyword evidence="3 4" id="KW-0443">Lipid metabolism</keyword>
<evidence type="ECO:0000256" key="1">
    <source>
        <dbReference type="ARBA" id="ARBA00022801"/>
    </source>
</evidence>
<dbReference type="GO" id="GO:0016042">
    <property type="term" value="P:lipid catabolic process"/>
    <property type="evidence" value="ECO:0007669"/>
    <property type="project" value="UniProtKB-UniRule"/>
</dbReference>
<dbReference type="GO" id="GO:0016787">
    <property type="term" value="F:hydrolase activity"/>
    <property type="evidence" value="ECO:0007669"/>
    <property type="project" value="UniProtKB-UniRule"/>
</dbReference>
<dbReference type="Gene3D" id="3.40.1090.10">
    <property type="entry name" value="Cytosolic phospholipase A2 catalytic domain"/>
    <property type="match status" value="1"/>
</dbReference>
<evidence type="ECO:0000313" key="6">
    <source>
        <dbReference type="EMBL" id="WDE03206.1"/>
    </source>
</evidence>
<evidence type="ECO:0000256" key="2">
    <source>
        <dbReference type="ARBA" id="ARBA00022963"/>
    </source>
</evidence>
<dbReference type="Pfam" id="PF01734">
    <property type="entry name" value="Patatin"/>
    <property type="match status" value="1"/>
</dbReference>
<dbReference type="RefSeq" id="WP_044839784.1">
    <property type="nucleotide sequence ID" value="NZ_CP059733.1"/>
</dbReference>
<feature type="active site" description="Proton acceptor" evidence="4">
    <location>
        <position position="214"/>
    </location>
</feature>
<evidence type="ECO:0000259" key="5">
    <source>
        <dbReference type="PROSITE" id="PS51635"/>
    </source>
</evidence>
<protein>
    <submittedName>
        <fullName evidence="6">Patatin-like phospholipase family protein</fullName>
    </submittedName>
</protein>
<accession>A0AAE9YXT5</accession>
<name>A0AAE9YXT5_9GAMM</name>
<dbReference type="Proteomes" id="UP000032352">
    <property type="component" value="Chromosome"/>
</dbReference>
<comment type="caution">
    <text evidence="4">Lacks conserved residue(s) required for the propagation of feature annotation.</text>
</comment>
<keyword evidence="1 4" id="KW-0378">Hydrolase</keyword>
<feature type="domain" description="PNPLA" evidence="5">
    <location>
        <begin position="14"/>
        <end position="227"/>
    </location>
</feature>
<sequence>MSNKRTYKDSKNALVLTGGGARAAYQVGVLTAIAKFVPRNHGIPFPILAGTSAGAINTTGLACYASCFHLGVKKLEWVWKNLKTERIYHSDPVRVFGNISKAMLASFQADYATKTARSLLNNAPLRELLNLVVDFKRIDSNILRGYLDAVSVTASSYSSGDSISFYQSEQTIRPWYRAKRRGQPGKINSEHLMASAAIPMIFPSIKLQTEHFGDGSVHQLSPLSPAIHLGAERLFIVGVEQPKEPLHVMENNPHPPTSATIAGHMLDTVFADTLQSDLERMRRINATLSLIPEEQRQSQEGLKQIDSLVLNPSHDFNAIASHYFDELPYSIRILLRCIGINQDSESSITSYLLFEQKYCKHLIKLGFEDAMEKESKIREFLSLK</sequence>
<feature type="active site" description="Nucleophile" evidence="4">
    <location>
        <position position="52"/>
    </location>
</feature>
<gene>
    <name evidence="6" type="ORF">SG34_017575</name>
</gene>
<dbReference type="SUPFAM" id="SSF52151">
    <property type="entry name" value="FabD/lysophospholipase-like"/>
    <property type="match status" value="1"/>
</dbReference>
<feature type="short sequence motif" description="GXSXG" evidence="4">
    <location>
        <begin position="50"/>
        <end position="54"/>
    </location>
</feature>
<dbReference type="PANTHER" id="PTHR14226:SF57">
    <property type="entry name" value="BLR7027 PROTEIN"/>
    <property type="match status" value="1"/>
</dbReference>
<dbReference type="InterPro" id="IPR016035">
    <property type="entry name" value="Acyl_Trfase/lysoPLipase"/>
</dbReference>
<proteinExistence type="predicted"/>
<dbReference type="InterPro" id="IPR050301">
    <property type="entry name" value="NTE"/>
</dbReference>
<dbReference type="PANTHER" id="PTHR14226">
    <property type="entry name" value="NEUROPATHY TARGET ESTERASE/SWISS CHEESE D.MELANOGASTER"/>
    <property type="match status" value="1"/>
</dbReference>
<dbReference type="InterPro" id="IPR002641">
    <property type="entry name" value="PNPLA_dom"/>
</dbReference>
<dbReference type="EMBL" id="CP059733">
    <property type="protein sequence ID" value="WDE03206.1"/>
    <property type="molecule type" value="Genomic_DNA"/>
</dbReference>
<reference evidence="6 7" key="2">
    <citation type="journal article" date="2022" name="Mar. Drugs">
        <title>Bioassay-Guided Fractionation Leads to the Detection of Cholic Acid Generated by the Rare Thalassomonas sp.</title>
        <authorList>
            <person name="Pheiffer F."/>
            <person name="Schneider Y.K."/>
            <person name="Hansen E.H."/>
            <person name="Andersen J.H."/>
            <person name="Isaksson J."/>
            <person name="Busche T."/>
            <person name="R C."/>
            <person name="Kalinowski J."/>
            <person name="Zyl L.V."/>
            <person name="Trindade M."/>
        </authorList>
    </citation>
    <scope>NUCLEOTIDE SEQUENCE [LARGE SCALE GENOMIC DNA]</scope>
    <source>
        <strain evidence="6 7">XOM25</strain>
    </source>
</reference>
<keyword evidence="2 4" id="KW-0442">Lipid degradation</keyword>
<dbReference type="AlphaFoldDB" id="A0AAE9YXT5"/>
<dbReference type="KEGG" id="tvd:SG34_017575"/>
<keyword evidence="7" id="KW-1185">Reference proteome</keyword>